<organism evidence="2 3">
    <name type="scientific">Pseudaquabacterium terrae</name>
    <dbReference type="NCBI Taxonomy" id="2732868"/>
    <lineage>
        <taxon>Bacteria</taxon>
        <taxon>Pseudomonadati</taxon>
        <taxon>Pseudomonadota</taxon>
        <taxon>Betaproteobacteria</taxon>
        <taxon>Burkholderiales</taxon>
        <taxon>Sphaerotilaceae</taxon>
        <taxon>Pseudaquabacterium</taxon>
    </lineage>
</organism>
<dbReference type="Proteomes" id="UP000737171">
    <property type="component" value="Unassembled WGS sequence"/>
</dbReference>
<dbReference type="RefSeq" id="WP_173124308.1">
    <property type="nucleotide sequence ID" value="NZ_JABRWJ010000005.1"/>
</dbReference>
<dbReference type="Pfam" id="PF08668">
    <property type="entry name" value="HDOD"/>
    <property type="match status" value="1"/>
</dbReference>
<evidence type="ECO:0000259" key="1">
    <source>
        <dbReference type="PROSITE" id="PS51833"/>
    </source>
</evidence>
<evidence type="ECO:0000313" key="2">
    <source>
        <dbReference type="EMBL" id="NRF68511.1"/>
    </source>
</evidence>
<evidence type="ECO:0000313" key="3">
    <source>
        <dbReference type="Proteomes" id="UP000737171"/>
    </source>
</evidence>
<dbReference type="PANTHER" id="PTHR33525:SF3">
    <property type="entry name" value="RIBONUCLEASE Y"/>
    <property type="match status" value="1"/>
</dbReference>
<reference evidence="2 3" key="1">
    <citation type="submission" date="2020-05" db="EMBL/GenBank/DDBJ databases">
        <title>Aquincola sp. isolate from soil.</title>
        <authorList>
            <person name="Han J."/>
            <person name="Kim D.-U."/>
        </authorList>
    </citation>
    <scope>NUCLEOTIDE SEQUENCE [LARGE SCALE GENOMIC DNA]</scope>
    <source>
        <strain evidence="2 3">S2</strain>
    </source>
</reference>
<dbReference type="Gene3D" id="1.10.3210.10">
    <property type="entry name" value="Hypothetical protein af1432"/>
    <property type="match status" value="1"/>
</dbReference>
<dbReference type="InterPro" id="IPR013976">
    <property type="entry name" value="HDOD"/>
</dbReference>
<keyword evidence="3" id="KW-1185">Reference proteome</keyword>
<sequence>MSTIDRFFVHANSLPALPEVAHRLLETFRREDVSLVELSELIAQDSALTARVLRLANTARYGARRRVAHLPDAAALIGLNGLRGLALTACLVDTFPRPRGFDRQRFWRQNLATAGYARVVASLLDQDAAMAEVAGLLLRSGQLLMLMADPGSVALVESVAGAPDSIFSVEREHFGCSHAEVSAELAARWHLPLELVDALFTAANPLGAEPFSPLGAILRLASVLTDAGEDDLDRIDAVRLWQAPVLAKLKLTPELLVVRLPAHESLVAAAAEITA</sequence>
<accession>A0ABX2EIQ1</accession>
<name>A0ABX2EIQ1_9BURK</name>
<gene>
    <name evidence="2" type="ORF">HLB44_16065</name>
</gene>
<dbReference type="EMBL" id="JABRWJ010000005">
    <property type="protein sequence ID" value="NRF68511.1"/>
    <property type="molecule type" value="Genomic_DNA"/>
</dbReference>
<dbReference type="PANTHER" id="PTHR33525">
    <property type="match status" value="1"/>
</dbReference>
<dbReference type="PROSITE" id="PS51833">
    <property type="entry name" value="HDOD"/>
    <property type="match status" value="1"/>
</dbReference>
<comment type="caution">
    <text evidence="2">The sequence shown here is derived from an EMBL/GenBank/DDBJ whole genome shotgun (WGS) entry which is preliminary data.</text>
</comment>
<protein>
    <submittedName>
        <fullName evidence="2">HDOD domain-containing protein</fullName>
    </submittedName>
</protein>
<proteinExistence type="predicted"/>
<dbReference type="SUPFAM" id="SSF109604">
    <property type="entry name" value="HD-domain/PDEase-like"/>
    <property type="match status" value="1"/>
</dbReference>
<feature type="domain" description="HDOD" evidence="1">
    <location>
        <begin position="14"/>
        <end position="205"/>
    </location>
</feature>
<dbReference type="InterPro" id="IPR052340">
    <property type="entry name" value="RNase_Y/CdgJ"/>
</dbReference>